<evidence type="ECO:0000259" key="8">
    <source>
        <dbReference type="Pfam" id="PF13839"/>
    </source>
</evidence>
<proteinExistence type="inferred from homology"/>
<comment type="similarity">
    <text evidence="2">Belongs to the PC-esterase family. TBL subfamily.</text>
</comment>
<keyword evidence="6 7" id="KW-0472">Membrane</keyword>
<dbReference type="Proteomes" id="UP001279734">
    <property type="component" value="Unassembled WGS sequence"/>
</dbReference>
<evidence type="ECO:0000256" key="1">
    <source>
        <dbReference type="ARBA" id="ARBA00004167"/>
    </source>
</evidence>
<comment type="caution">
    <text evidence="10">The sequence shown here is derived from an EMBL/GenBank/DDBJ whole genome shotgun (WGS) entry which is preliminary data.</text>
</comment>
<reference evidence="10" key="1">
    <citation type="submission" date="2023-05" db="EMBL/GenBank/DDBJ databases">
        <title>Nepenthes gracilis genome sequencing.</title>
        <authorList>
            <person name="Fukushima K."/>
        </authorList>
    </citation>
    <scope>NUCLEOTIDE SEQUENCE</scope>
    <source>
        <strain evidence="10">SING2019-196</strain>
    </source>
</reference>
<dbReference type="GO" id="GO:0016020">
    <property type="term" value="C:membrane"/>
    <property type="evidence" value="ECO:0007669"/>
    <property type="project" value="UniProtKB-SubCell"/>
</dbReference>
<dbReference type="PANTHER" id="PTHR32285:SF11">
    <property type="entry name" value="PROTEIN TRICHOME BIREFRINGENCE-LIKE 34"/>
    <property type="match status" value="1"/>
</dbReference>
<dbReference type="EMBL" id="BSYO01000031">
    <property type="protein sequence ID" value="GMH26540.1"/>
    <property type="molecule type" value="Genomic_DNA"/>
</dbReference>
<evidence type="ECO:0000259" key="9">
    <source>
        <dbReference type="Pfam" id="PF14416"/>
    </source>
</evidence>
<dbReference type="Pfam" id="PF13839">
    <property type="entry name" value="PC-Esterase"/>
    <property type="match status" value="1"/>
</dbReference>
<dbReference type="PANTHER" id="PTHR32285">
    <property type="entry name" value="PROTEIN TRICHOME BIREFRINGENCE-LIKE 9-RELATED"/>
    <property type="match status" value="1"/>
</dbReference>
<dbReference type="Pfam" id="PF14416">
    <property type="entry name" value="PMR5N"/>
    <property type="match status" value="1"/>
</dbReference>
<evidence type="ECO:0000256" key="2">
    <source>
        <dbReference type="ARBA" id="ARBA00007727"/>
    </source>
</evidence>
<keyword evidence="5 7" id="KW-1133">Transmembrane helix</keyword>
<gene>
    <name evidence="10" type="ORF">Nepgr_028383</name>
</gene>
<dbReference type="AlphaFoldDB" id="A0AAD3TA82"/>
<feature type="domain" description="Trichome birefringence-like N-terminal" evidence="9">
    <location>
        <begin position="78"/>
        <end position="130"/>
    </location>
</feature>
<evidence type="ECO:0000256" key="4">
    <source>
        <dbReference type="ARBA" id="ARBA00022968"/>
    </source>
</evidence>
<evidence type="ECO:0000313" key="11">
    <source>
        <dbReference type="Proteomes" id="UP001279734"/>
    </source>
</evidence>
<dbReference type="InterPro" id="IPR025846">
    <property type="entry name" value="TBL_N"/>
</dbReference>
<evidence type="ECO:0000256" key="6">
    <source>
        <dbReference type="ARBA" id="ARBA00023136"/>
    </source>
</evidence>
<keyword evidence="3 7" id="KW-0812">Transmembrane</keyword>
<name>A0AAD3TA82_NEPGR</name>
<comment type="subcellular location">
    <subcellularLocation>
        <location evidence="1">Membrane</location>
        <topology evidence="1">Single-pass membrane protein</topology>
    </subcellularLocation>
</comment>
<keyword evidence="11" id="KW-1185">Reference proteome</keyword>
<evidence type="ECO:0000256" key="3">
    <source>
        <dbReference type="ARBA" id="ARBA00022692"/>
    </source>
</evidence>
<protein>
    <recommendedName>
        <fullName evidence="12">Trichome birefringence-like N-terminal domain-containing protein</fullName>
    </recommendedName>
</protein>
<evidence type="ECO:0000256" key="5">
    <source>
        <dbReference type="ARBA" id="ARBA00022989"/>
    </source>
</evidence>
<keyword evidence="4" id="KW-0735">Signal-anchor</keyword>
<feature type="domain" description="Trichome birefringence-like C-terminal" evidence="8">
    <location>
        <begin position="131"/>
        <end position="177"/>
    </location>
</feature>
<evidence type="ECO:0000256" key="7">
    <source>
        <dbReference type="SAM" id="Phobius"/>
    </source>
</evidence>
<evidence type="ECO:0000313" key="10">
    <source>
        <dbReference type="EMBL" id="GMH26540.1"/>
    </source>
</evidence>
<evidence type="ECO:0008006" key="12">
    <source>
        <dbReference type="Google" id="ProtNLM"/>
    </source>
</evidence>
<organism evidence="10 11">
    <name type="scientific">Nepenthes gracilis</name>
    <name type="common">Slender pitcher plant</name>
    <dbReference type="NCBI Taxonomy" id="150966"/>
    <lineage>
        <taxon>Eukaryota</taxon>
        <taxon>Viridiplantae</taxon>
        <taxon>Streptophyta</taxon>
        <taxon>Embryophyta</taxon>
        <taxon>Tracheophyta</taxon>
        <taxon>Spermatophyta</taxon>
        <taxon>Magnoliopsida</taxon>
        <taxon>eudicotyledons</taxon>
        <taxon>Gunneridae</taxon>
        <taxon>Pentapetalae</taxon>
        <taxon>Caryophyllales</taxon>
        <taxon>Nepenthaceae</taxon>
        <taxon>Nepenthes</taxon>
    </lineage>
</organism>
<dbReference type="GO" id="GO:0005794">
    <property type="term" value="C:Golgi apparatus"/>
    <property type="evidence" value="ECO:0007669"/>
    <property type="project" value="TreeGrafter"/>
</dbReference>
<accession>A0AAD3TA82</accession>
<dbReference type="InterPro" id="IPR026057">
    <property type="entry name" value="TBL_C"/>
</dbReference>
<dbReference type="GO" id="GO:0016413">
    <property type="term" value="F:O-acetyltransferase activity"/>
    <property type="evidence" value="ECO:0007669"/>
    <property type="project" value="InterPro"/>
</dbReference>
<dbReference type="InterPro" id="IPR029962">
    <property type="entry name" value="TBL"/>
</dbReference>
<sequence length="194" mass="22230">MGKPLQHYVHQAAVGITTWGKRSSFQWLASVLISVLVVGVTFLALEKGKRMPEDLTTAFPISDHRSNNEDNKPSPTWCDLFSGTWVFDNQNYPLYTEGECQFVSDELGCETFGRKDLTYQFWRWQPHHCDLPRFNGTTLLEWLRNKRLVFVGDSLNRGQWMSMVCLVGKIIPPSLKSMNINGSLFTFKAIVSYT</sequence>
<feature type="transmembrane region" description="Helical" evidence="7">
    <location>
        <begin position="25"/>
        <end position="45"/>
    </location>
</feature>